<dbReference type="EMBL" id="JANPWB010000008">
    <property type="protein sequence ID" value="KAJ1161596.1"/>
    <property type="molecule type" value="Genomic_DNA"/>
</dbReference>
<sequence length="120" mass="13622">MRTPIPTWQLQPAILEDDEFKHTIGLAIDTYFKTNEGSTTSTLEEWDAFKAVIRGKCLSAVAGERRALLHDIEKAEHNQRELERKCPKTPDLRASLTSAREKTIIANGRLCCHDNRAFLT</sequence>
<accession>A0AAV7S9V7</accession>
<organism evidence="1 2">
    <name type="scientific">Pleurodeles waltl</name>
    <name type="common">Iberian ribbed newt</name>
    <dbReference type="NCBI Taxonomy" id="8319"/>
    <lineage>
        <taxon>Eukaryota</taxon>
        <taxon>Metazoa</taxon>
        <taxon>Chordata</taxon>
        <taxon>Craniata</taxon>
        <taxon>Vertebrata</taxon>
        <taxon>Euteleostomi</taxon>
        <taxon>Amphibia</taxon>
        <taxon>Batrachia</taxon>
        <taxon>Caudata</taxon>
        <taxon>Salamandroidea</taxon>
        <taxon>Salamandridae</taxon>
        <taxon>Pleurodelinae</taxon>
        <taxon>Pleurodeles</taxon>
    </lineage>
</organism>
<proteinExistence type="predicted"/>
<protein>
    <submittedName>
        <fullName evidence="1">Uncharacterized protein</fullName>
    </submittedName>
</protein>
<comment type="caution">
    <text evidence="1">The sequence shown here is derived from an EMBL/GenBank/DDBJ whole genome shotgun (WGS) entry which is preliminary data.</text>
</comment>
<name>A0AAV7S9V7_PLEWA</name>
<dbReference type="AlphaFoldDB" id="A0AAV7S9V7"/>
<gene>
    <name evidence="1" type="ORF">NDU88_002080</name>
</gene>
<dbReference type="Proteomes" id="UP001066276">
    <property type="component" value="Chromosome 4_2"/>
</dbReference>
<reference evidence="1" key="1">
    <citation type="journal article" date="2022" name="bioRxiv">
        <title>Sequencing and chromosome-scale assembly of the giantPleurodeles waltlgenome.</title>
        <authorList>
            <person name="Brown T."/>
            <person name="Elewa A."/>
            <person name="Iarovenko S."/>
            <person name="Subramanian E."/>
            <person name="Araus A.J."/>
            <person name="Petzold A."/>
            <person name="Susuki M."/>
            <person name="Suzuki K.-i.T."/>
            <person name="Hayashi T."/>
            <person name="Toyoda A."/>
            <person name="Oliveira C."/>
            <person name="Osipova E."/>
            <person name="Leigh N.D."/>
            <person name="Simon A."/>
            <person name="Yun M.H."/>
        </authorList>
    </citation>
    <scope>NUCLEOTIDE SEQUENCE</scope>
    <source>
        <strain evidence="1">20211129_DDA</strain>
        <tissue evidence="1">Liver</tissue>
    </source>
</reference>
<keyword evidence="2" id="KW-1185">Reference proteome</keyword>
<evidence type="ECO:0000313" key="1">
    <source>
        <dbReference type="EMBL" id="KAJ1161596.1"/>
    </source>
</evidence>
<evidence type="ECO:0000313" key="2">
    <source>
        <dbReference type="Proteomes" id="UP001066276"/>
    </source>
</evidence>